<comment type="catalytic activity">
    <reaction evidence="1">
        <text>Exolytic cleavage of the (1-&gt;4)-beta-glycosidic linkage between N-acetylmuramic acid (MurNAc) and N-acetylglucosamine (GlcNAc) residues in peptidoglycan, from either the reducing or the non-reducing ends of the peptidoglycan chains, with concomitant formation of a 1,6-anhydrobond in the MurNAc residue.</text>
        <dbReference type="EC" id="4.2.2.n1"/>
    </reaction>
</comment>
<dbReference type="SMART" id="SM00925">
    <property type="entry name" value="MltA"/>
    <property type="match status" value="1"/>
</dbReference>
<gene>
    <name evidence="8" type="ORF">EKE94_11115</name>
</gene>
<dbReference type="Pfam" id="PF03562">
    <property type="entry name" value="MltA"/>
    <property type="match status" value="1"/>
</dbReference>
<keyword evidence="3" id="KW-0456">Lyase</keyword>
<evidence type="ECO:0000313" key="9">
    <source>
        <dbReference type="Proteomes" id="UP000285908"/>
    </source>
</evidence>
<dbReference type="EMBL" id="RQXX01000003">
    <property type="protein sequence ID" value="RVV98008.1"/>
    <property type="molecule type" value="Genomic_DNA"/>
</dbReference>
<keyword evidence="9" id="KW-1185">Reference proteome</keyword>
<sequence>MRRLRAACLAAVAATSAGAAPAPEVTHSILPFADLAGWQDTDHEAARDVFLSTCRDMRATQWPELCAMAARPFDARLFFETFFRPVLIENGADGLFTGYFEPELRGARTPDDRFRYPLYALPPEIEAGKPWHSRAEIETDALLADRDLEIAWLEDPVDAFFLQIQGSGRIRMQDGSLVRVGYAGKNGRDYRSIGKELVRRGEFEAHEVSADVIRNWVRKNGEEGLKLLHHNPSYVFFREVSEVPADKGPLGAMNRSITAMQSVAIDPAYVPLGAPVWIEKEGAEPLHRLMIAQDTGSAIKGPQRADIFFGTGRQAGKAAGQIRDPGRIVVLLPIQTAYALVPGS</sequence>
<dbReference type="GO" id="GO:0071555">
    <property type="term" value="P:cell wall organization"/>
    <property type="evidence" value="ECO:0007669"/>
    <property type="project" value="UniProtKB-KW"/>
</dbReference>
<feature type="signal peptide" evidence="6">
    <location>
        <begin position="1"/>
        <end position="19"/>
    </location>
</feature>
<dbReference type="OrthoDB" id="9783686at2"/>
<evidence type="ECO:0000313" key="8">
    <source>
        <dbReference type="EMBL" id="RVV98008.1"/>
    </source>
</evidence>
<feature type="domain" description="Lytic transglycosylase MltA" evidence="7">
    <location>
        <begin position="103"/>
        <end position="238"/>
    </location>
</feature>
<evidence type="ECO:0000256" key="3">
    <source>
        <dbReference type="ARBA" id="ARBA00023239"/>
    </source>
</evidence>
<dbReference type="AlphaFoldDB" id="A0A438AH56"/>
<evidence type="ECO:0000256" key="4">
    <source>
        <dbReference type="ARBA" id="ARBA00023316"/>
    </source>
</evidence>
<evidence type="ECO:0000256" key="5">
    <source>
        <dbReference type="ARBA" id="ARBA00030918"/>
    </source>
</evidence>
<dbReference type="CDD" id="cd14485">
    <property type="entry name" value="mltA_like_LT_A"/>
    <property type="match status" value="1"/>
</dbReference>
<dbReference type="RefSeq" id="WP_127906673.1">
    <property type="nucleotide sequence ID" value="NZ_RQXX01000003.1"/>
</dbReference>
<dbReference type="GO" id="GO:0004553">
    <property type="term" value="F:hydrolase activity, hydrolyzing O-glycosyl compounds"/>
    <property type="evidence" value="ECO:0007669"/>
    <property type="project" value="InterPro"/>
</dbReference>
<dbReference type="PANTHER" id="PTHR30124">
    <property type="entry name" value="MEMBRANE-BOUND LYTIC MUREIN TRANSGLYCOSYLASE A"/>
    <property type="match status" value="1"/>
</dbReference>
<dbReference type="InterPro" id="IPR010611">
    <property type="entry name" value="3D_dom"/>
</dbReference>
<evidence type="ECO:0000256" key="6">
    <source>
        <dbReference type="SAM" id="SignalP"/>
    </source>
</evidence>
<dbReference type="PANTHER" id="PTHR30124:SF0">
    <property type="entry name" value="MEMBRANE-BOUND LYTIC MUREIN TRANSGLYCOSYLASE A"/>
    <property type="match status" value="1"/>
</dbReference>
<dbReference type="Proteomes" id="UP000285908">
    <property type="component" value="Unassembled WGS sequence"/>
</dbReference>
<dbReference type="GO" id="GO:0019867">
    <property type="term" value="C:outer membrane"/>
    <property type="evidence" value="ECO:0007669"/>
    <property type="project" value="InterPro"/>
</dbReference>
<comment type="caution">
    <text evidence="8">The sequence shown here is derived from an EMBL/GenBank/DDBJ whole genome shotgun (WGS) entry which is preliminary data.</text>
</comment>
<proteinExistence type="predicted"/>
<feature type="chain" id="PRO_5019401654" description="peptidoglycan lytic exotransglycosylase" evidence="6">
    <location>
        <begin position="20"/>
        <end position="344"/>
    </location>
</feature>
<dbReference type="InterPro" id="IPR005300">
    <property type="entry name" value="MltA_B"/>
</dbReference>
<protein>
    <recommendedName>
        <fullName evidence="2">peptidoglycan lytic exotransglycosylase</fullName>
        <ecNumber evidence="2">4.2.2.n1</ecNumber>
    </recommendedName>
    <alternativeName>
        <fullName evidence="5">Murein hydrolase A</fullName>
    </alternativeName>
</protein>
<reference evidence="8 9" key="1">
    <citation type="submission" date="2018-11" db="EMBL/GenBank/DDBJ databases">
        <title>Mesobaculum littorinae gen. nov., sp. nov., isolated from Littorina scabra that represents a novel genus of the order Rhodobacteraceae.</title>
        <authorList>
            <person name="Li F."/>
        </authorList>
    </citation>
    <scope>NUCLEOTIDE SEQUENCE [LARGE SCALE GENOMIC DNA]</scope>
    <source>
        <strain evidence="8 9">M0103</strain>
    </source>
</reference>
<dbReference type="CDD" id="cd14668">
    <property type="entry name" value="mlta_B"/>
    <property type="match status" value="1"/>
</dbReference>
<dbReference type="Pfam" id="PF06725">
    <property type="entry name" value="3D"/>
    <property type="match status" value="1"/>
</dbReference>
<evidence type="ECO:0000259" key="7">
    <source>
        <dbReference type="SMART" id="SM00925"/>
    </source>
</evidence>
<keyword evidence="4" id="KW-0961">Cell wall biogenesis/degradation</keyword>
<name>A0A438AH56_9RHOB</name>
<dbReference type="PIRSF" id="PIRSF019422">
    <property type="entry name" value="MltA"/>
    <property type="match status" value="1"/>
</dbReference>
<evidence type="ECO:0000256" key="1">
    <source>
        <dbReference type="ARBA" id="ARBA00001420"/>
    </source>
</evidence>
<dbReference type="Gene3D" id="2.40.40.10">
    <property type="entry name" value="RlpA-like domain"/>
    <property type="match status" value="2"/>
</dbReference>
<keyword evidence="6" id="KW-0732">Signal</keyword>
<dbReference type="GO" id="GO:0009253">
    <property type="term" value="P:peptidoglycan catabolic process"/>
    <property type="evidence" value="ECO:0007669"/>
    <property type="project" value="TreeGrafter"/>
</dbReference>
<dbReference type="InterPro" id="IPR026044">
    <property type="entry name" value="MltA"/>
</dbReference>
<evidence type="ECO:0000256" key="2">
    <source>
        <dbReference type="ARBA" id="ARBA00012587"/>
    </source>
</evidence>
<dbReference type="SUPFAM" id="SSF50685">
    <property type="entry name" value="Barwin-like endoglucanases"/>
    <property type="match status" value="1"/>
</dbReference>
<organism evidence="8 9">
    <name type="scientific">Mesobaculum littorinae</name>
    <dbReference type="NCBI Taxonomy" id="2486419"/>
    <lineage>
        <taxon>Bacteria</taxon>
        <taxon>Pseudomonadati</taxon>
        <taxon>Pseudomonadota</taxon>
        <taxon>Alphaproteobacteria</taxon>
        <taxon>Rhodobacterales</taxon>
        <taxon>Roseobacteraceae</taxon>
        <taxon>Mesobaculum</taxon>
    </lineage>
</organism>
<dbReference type="GO" id="GO:0008933">
    <property type="term" value="F:peptidoglycan lytic transglycosylase activity"/>
    <property type="evidence" value="ECO:0007669"/>
    <property type="project" value="TreeGrafter"/>
</dbReference>
<dbReference type="InterPro" id="IPR036908">
    <property type="entry name" value="RlpA-like_sf"/>
</dbReference>
<dbReference type="GO" id="GO:0009254">
    <property type="term" value="P:peptidoglycan turnover"/>
    <property type="evidence" value="ECO:0007669"/>
    <property type="project" value="InterPro"/>
</dbReference>
<accession>A0A438AH56</accession>
<dbReference type="EC" id="4.2.2.n1" evidence="2"/>